<dbReference type="NCBIfam" id="NF033745">
    <property type="entry name" value="class_C_sortase"/>
    <property type="match status" value="1"/>
</dbReference>
<dbReference type="Gene3D" id="2.40.260.10">
    <property type="entry name" value="Sortase"/>
    <property type="match status" value="1"/>
</dbReference>
<name>A0A0Z8GEA1_STRSU</name>
<evidence type="ECO:0000256" key="3">
    <source>
        <dbReference type="SAM" id="Phobius"/>
    </source>
</evidence>
<dbReference type="InterPro" id="IPR023365">
    <property type="entry name" value="Sortase_dom-sf"/>
</dbReference>
<feature type="transmembrane region" description="Helical" evidence="3">
    <location>
        <begin position="248"/>
        <end position="268"/>
    </location>
</feature>
<reference evidence="4 5" key="1">
    <citation type="submission" date="2016-02" db="EMBL/GenBank/DDBJ databases">
        <authorList>
            <consortium name="Pathogen Informatics"/>
        </authorList>
    </citation>
    <scope>NUCLEOTIDE SEQUENCE [LARGE SCALE GENOMIC DNA]</scope>
    <source>
        <strain evidence="4 5">LSS23</strain>
    </source>
</reference>
<organism evidence="4 5">
    <name type="scientific">Streptococcus suis</name>
    <dbReference type="NCBI Taxonomy" id="1307"/>
    <lineage>
        <taxon>Bacteria</taxon>
        <taxon>Bacillati</taxon>
        <taxon>Bacillota</taxon>
        <taxon>Bacilli</taxon>
        <taxon>Lactobacillales</taxon>
        <taxon>Streptococcaceae</taxon>
        <taxon>Streptococcus</taxon>
    </lineage>
</organism>
<accession>A0A0Z8GEA1</accession>
<keyword evidence="3" id="KW-0472">Membrane</keyword>
<keyword evidence="1" id="KW-0378">Hydrolase</keyword>
<evidence type="ECO:0000313" key="4">
    <source>
        <dbReference type="EMBL" id="CYU97175.1"/>
    </source>
</evidence>
<dbReference type="SUPFAM" id="SSF63817">
    <property type="entry name" value="Sortase"/>
    <property type="match status" value="1"/>
</dbReference>
<evidence type="ECO:0000256" key="1">
    <source>
        <dbReference type="ARBA" id="ARBA00022801"/>
    </source>
</evidence>
<feature type="transmembrane region" description="Helical" evidence="3">
    <location>
        <begin position="10"/>
        <end position="28"/>
    </location>
</feature>
<feature type="active site" description="Proton donor/acceptor" evidence="2">
    <location>
        <position position="150"/>
    </location>
</feature>
<dbReference type="Pfam" id="PF04203">
    <property type="entry name" value="Sortase"/>
    <property type="match status" value="1"/>
</dbReference>
<keyword evidence="3" id="KW-1133">Transmembrane helix</keyword>
<dbReference type="Proteomes" id="UP000073434">
    <property type="component" value="Unassembled WGS sequence"/>
</dbReference>
<sequence length="276" mass="31651">MRKGKKKNNLFFYLIFIIGFGILLYPHISNFYYRYEATHIVTDFDQAKSGLASAEIKQRLDLAYAFNESLHNVLAEDPYSRSRHEAGRAEYARMLEIHERIGHVEIPKIEVDIPMYAGTSEEVLQKGIGHLEGTSLPVGGQDTHSVLTAHSGLPKARLFTDLHRVKLGDEFYIHNIGDVLAYEVDQILVVEPSDFSQLLVVPNQDYVTLLTCTPYMVNTHRLLVRGHRIPYVEEEHRKASDQAEKRILIRYLLYALGMLVAIGLIFVLTKRKRRTK</sequence>
<proteinExistence type="predicted"/>
<dbReference type="EMBL" id="FIFW01000029">
    <property type="protein sequence ID" value="CYU97175.1"/>
    <property type="molecule type" value="Genomic_DNA"/>
</dbReference>
<dbReference type="AlphaFoldDB" id="A0A0Z8GEA1"/>
<dbReference type="GO" id="GO:0016787">
    <property type="term" value="F:hydrolase activity"/>
    <property type="evidence" value="ECO:0007669"/>
    <property type="project" value="UniProtKB-KW"/>
</dbReference>
<dbReference type="InterPro" id="IPR005754">
    <property type="entry name" value="Sortase"/>
</dbReference>
<evidence type="ECO:0000256" key="2">
    <source>
        <dbReference type="PIRSR" id="PIRSR605754-1"/>
    </source>
</evidence>
<protein>
    <submittedName>
        <fullName evidence="4">Sortase-like protein</fullName>
    </submittedName>
</protein>
<feature type="active site" description="Acyl-thioester intermediate" evidence="2">
    <location>
        <position position="212"/>
    </location>
</feature>
<dbReference type="RefSeq" id="WP_044688747.1">
    <property type="nucleotide sequence ID" value="NZ_CEEW01000075.1"/>
</dbReference>
<dbReference type="InterPro" id="IPR042002">
    <property type="entry name" value="Sortase_C"/>
</dbReference>
<dbReference type="CDD" id="cd05827">
    <property type="entry name" value="Sortase_C"/>
    <property type="match status" value="1"/>
</dbReference>
<evidence type="ECO:0000313" key="5">
    <source>
        <dbReference type="Proteomes" id="UP000073434"/>
    </source>
</evidence>
<dbReference type="NCBIfam" id="TIGR01076">
    <property type="entry name" value="sortase_fam"/>
    <property type="match status" value="1"/>
</dbReference>
<keyword evidence="3" id="KW-0812">Transmembrane</keyword>
<gene>
    <name evidence="4" type="ORF">ERS132385_02058</name>
</gene>